<dbReference type="RefSeq" id="WP_131287673.1">
    <property type="nucleotide sequence ID" value="NZ_SJKA01000004.1"/>
</dbReference>
<feature type="domain" description="Ricin B lectin" evidence="2">
    <location>
        <begin position="100"/>
        <end position="181"/>
    </location>
</feature>
<dbReference type="InterPro" id="IPR035992">
    <property type="entry name" value="Ricin_B-like_lectins"/>
</dbReference>
<proteinExistence type="predicted"/>
<keyword evidence="4" id="KW-1185">Reference proteome</keyword>
<dbReference type="InterPro" id="IPR000772">
    <property type="entry name" value="Ricin_B_lectin"/>
</dbReference>
<evidence type="ECO:0000256" key="1">
    <source>
        <dbReference type="SAM" id="SignalP"/>
    </source>
</evidence>
<feature type="signal peptide" evidence="1">
    <location>
        <begin position="1"/>
        <end position="24"/>
    </location>
</feature>
<evidence type="ECO:0000313" key="3">
    <source>
        <dbReference type="EMBL" id="TCC34884.1"/>
    </source>
</evidence>
<comment type="caution">
    <text evidence="3">The sequence shown here is derived from an EMBL/GenBank/DDBJ whole genome shotgun (WGS) entry which is preliminary data.</text>
</comment>
<dbReference type="Gene3D" id="2.80.10.50">
    <property type="match status" value="1"/>
</dbReference>
<dbReference type="Proteomes" id="UP000292695">
    <property type="component" value="Unassembled WGS sequence"/>
</dbReference>
<gene>
    <name evidence="3" type="ORF">E0H50_13405</name>
</gene>
<keyword evidence="1" id="KW-0732">Signal</keyword>
<protein>
    <recommendedName>
        <fullName evidence="2">Ricin B lectin domain-containing protein</fullName>
    </recommendedName>
</protein>
<dbReference type="AlphaFoldDB" id="A0A4R0IR66"/>
<evidence type="ECO:0000259" key="2">
    <source>
        <dbReference type="Pfam" id="PF14200"/>
    </source>
</evidence>
<dbReference type="OrthoDB" id="3396907at2"/>
<dbReference type="SUPFAM" id="SSF50370">
    <property type="entry name" value="Ricin B-like lectins"/>
    <property type="match status" value="1"/>
</dbReference>
<dbReference type="CDD" id="cd00161">
    <property type="entry name" value="beta-trefoil_Ricin-like"/>
    <property type="match status" value="1"/>
</dbReference>
<reference evidence="3 4" key="1">
    <citation type="submission" date="2019-02" db="EMBL/GenBank/DDBJ databases">
        <title>Kribbella capetownensis sp. nov. and Kribbella speibonae sp. nov., isolated from soil.</title>
        <authorList>
            <person name="Curtis S.M."/>
            <person name="Norton I."/>
            <person name="Everest G.J."/>
            <person name="Meyers P.R."/>
        </authorList>
    </citation>
    <scope>NUCLEOTIDE SEQUENCE [LARGE SCALE GENOMIC DNA]</scope>
    <source>
        <strain evidence="3 4">DSM 27082</strain>
    </source>
</reference>
<organism evidence="3 4">
    <name type="scientific">Kribbella sindirgiensis</name>
    <dbReference type="NCBI Taxonomy" id="1124744"/>
    <lineage>
        <taxon>Bacteria</taxon>
        <taxon>Bacillati</taxon>
        <taxon>Actinomycetota</taxon>
        <taxon>Actinomycetes</taxon>
        <taxon>Propionibacteriales</taxon>
        <taxon>Kribbellaceae</taxon>
        <taxon>Kribbella</taxon>
    </lineage>
</organism>
<feature type="chain" id="PRO_5039604453" description="Ricin B lectin domain-containing protein" evidence="1">
    <location>
        <begin position="25"/>
        <end position="214"/>
    </location>
</feature>
<dbReference type="EMBL" id="SJKA01000004">
    <property type="protein sequence ID" value="TCC34884.1"/>
    <property type="molecule type" value="Genomic_DNA"/>
</dbReference>
<name>A0A4R0IR66_9ACTN</name>
<sequence length="214" mass="22158">MRSIRLRRPAAVAMLAASAGLALASQAVQTASAATFFRTVNSTSISGQQASLQMSISSAQNNSALKFVPRFQGTSDCATCGVPNTPSELAWGQVKFVPNSTGVSLVNKATGKCADVEAGAQQNPGQAVGAKVVLAVCDGTLSQRWKVSLFSGNGSTFQNLLPGTGKVLVLTNNNNGSNSGQAILEPSNVNVGLSNAERLKHIQIFGSTFVNMQQ</sequence>
<dbReference type="Pfam" id="PF14200">
    <property type="entry name" value="RicinB_lectin_2"/>
    <property type="match status" value="1"/>
</dbReference>
<accession>A0A4R0IR66</accession>
<evidence type="ECO:0000313" key="4">
    <source>
        <dbReference type="Proteomes" id="UP000292695"/>
    </source>
</evidence>